<feature type="compositionally biased region" description="Low complexity" evidence="6">
    <location>
        <begin position="296"/>
        <end position="337"/>
    </location>
</feature>
<comment type="similarity">
    <text evidence="2">Belongs to the DNA repair enzymes AP/ExoA family.</text>
</comment>
<dbReference type="PROSITE" id="PS00726">
    <property type="entry name" value="AP_NUCLEASE_F1_1"/>
    <property type="match status" value="1"/>
</dbReference>
<evidence type="ECO:0000259" key="7">
    <source>
        <dbReference type="Pfam" id="PF03372"/>
    </source>
</evidence>
<evidence type="ECO:0000256" key="2">
    <source>
        <dbReference type="ARBA" id="ARBA00007092"/>
    </source>
</evidence>
<dbReference type="InterPro" id="IPR020847">
    <property type="entry name" value="AP_endonuclease_F1_BS"/>
</dbReference>
<keyword evidence="9" id="KW-1185">Reference proteome</keyword>
<keyword evidence="4" id="KW-0378">Hydrolase</keyword>
<sequence length="397" mass="43074">MKSLKIATYNVNGIRSRLPQLLQWLQREAPDIVGLQELKRVDADFPLAELHAAGYGAVWMGQSSWNGVALLARGCDPVESRRGLPGDPRDTQSRYIEAMAHGVLVGCLYLPNGNPRPGPKFDYKLDWFARLQRHAQQLVALPHPVALIGDFNVVPTDADIYNPASWRRDALLQPESRQAYAELLAQGWTDSLREVHGERRVYTFWDYFRQHWQRDAGLRIDHLLLNPPLAARLRDAGVDRWVRDLPHASDHAPTWVAVTASPGRDAAKSLAKPRRGVEGAGSKTTRGAAKKSARTSALGAPSPAAKAAARSNGKTTARTAAKSTKQTPAAKATSAKATSEKATSEKATSEKATSEKATKAKTPKARTPRAAATVPPTPARGGKRWKPSLLPPGEGGA</sequence>
<dbReference type="InterPro" id="IPR037493">
    <property type="entry name" value="ExoIII-like"/>
</dbReference>
<evidence type="ECO:0000256" key="5">
    <source>
        <dbReference type="ARBA" id="ARBA00022842"/>
    </source>
</evidence>
<dbReference type="EMBL" id="JANFWR010000011">
    <property type="protein sequence ID" value="MCW0399425.1"/>
    <property type="molecule type" value="Genomic_DNA"/>
</dbReference>
<dbReference type="NCBIfam" id="TIGR00633">
    <property type="entry name" value="xth"/>
    <property type="match status" value="1"/>
</dbReference>
<protein>
    <recommendedName>
        <fullName evidence="7">Endonuclease/exonuclease/phosphatase domain-containing protein</fullName>
    </recommendedName>
</protein>
<evidence type="ECO:0000256" key="3">
    <source>
        <dbReference type="ARBA" id="ARBA00022723"/>
    </source>
</evidence>
<keyword evidence="5" id="KW-0460">Magnesium</keyword>
<feature type="domain" description="Endonuclease/exonuclease/phosphatase" evidence="7">
    <location>
        <begin position="7"/>
        <end position="251"/>
    </location>
</feature>
<dbReference type="NCBIfam" id="TIGR00195">
    <property type="entry name" value="exoDNase_III"/>
    <property type="match status" value="1"/>
</dbReference>
<evidence type="ECO:0000313" key="8">
    <source>
        <dbReference type="EMBL" id="MCW0399425.1"/>
    </source>
</evidence>
<feature type="compositionally biased region" description="Basic and acidic residues" evidence="6">
    <location>
        <begin position="338"/>
        <end position="358"/>
    </location>
</feature>
<dbReference type="InterPro" id="IPR004808">
    <property type="entry name" value="AP_endonuc_1"/>
</dbReference>
<evidence type="ECO:0000256" key="6">
    <source>
        <dbReference type="SAM" id="MobiDB-lite"/>
    </source>
</evidence>
<dbReference type="PROSITE" id="PS51435">
    <property type="entry name" value="AP_NUCLEASE_F1_4"/>
    <property type="match status" value="1"/>
</dbReference>
<dbReference type="Gene3D" id="3.60.10.10">
    <property type="entry name" value="Endonuclease/exonuclease/phosphatase"/>
    <property type="match status" value="1"/>
</dbReference>
<dbReference type="InterPro" id="IPR036691">
    <property type="entry name" value="Endo/exonu/phosph_ase_sf"/>
</dbReference>
<name>A0ABT3DV92_9XANT</name>
<evidence type="ECO:0000256" key="1">
    <source>
        <dbReference type="ARBA" id="ARBA00001946"/>
    </source>
</evidence>
<feature type="region of interest" description="Disordered" evidence="6">
    <location>
        <begin position="264"/>
        <end position="397"/>
    </location>
</feature>
<dbReference type="SUPFAM" id="SSF56219">
    <property type="entry name" value="DNase I-like"/>
    <property type="match status" value="1"/>
</dbReference>
<dbReference type="Pfam" id="PF03372">
    <property type="entry name" value="Exo_endo_phos"/>
    <property type="match status" value="1"/>
</dbReference>
<dbReference type="Proteomes" id="UP001320843">
    <property type="component" value="Unassembled WGS sequence"/>
</dbReference>
<dbReference type="RefSeq" id="WP_267082707.1">
    <property type="nucleotide sequence ID" value="NZ_CP099530.1"/>
</dbReference>
<dbReference type="CDD" id="cd09086">
    <property type="entry name" value="ExoIII-like_AP-endo"/>
    <property type="match status" value="1"/>
</dbReference>
<accession>A0ABT3DV92</accession>
<organism evidence="8 9">
    <name type="scientific">Xanthomonas sacchari</name>
    <dbReference type="NCBI Taxonomy" id="56458"/>
    <lineage>
        <taxon>Bacteria</taxon>
        <taxon>Pseudomonadati</taxon>
        <taxon>Pseudomonadota</taxon>
        <taxon>Gammaproteobacteria</taxon>
        <taxon>Lysobacterales</taxon>
        <taxon>Lysobacteraceae</taxon>
        <taxon>Xanthomonas</taxon>
    </lineage>
</organism>
<keyword evidence="3" id="KW-0479">Metal-binding</keyword>
<dbReference type="PANTHER" id="PTHR43250">
    <property type="entry name" value="EXODEOXYRIBONUCLEASE III"/>
    <property type="match status" value="1"/>
</dbReference>
<gene>
    <name evidence="8" type="ORF">NB700_001981</name>
</gene>
<comment type="cofactor">
    <cofactor evidence="1">
        <name>Mg(2+)</name>
        <dbReference type="ChEBI" id="CHEBI:18420"/>
    </cofactor>
</comment>
<proteinExistence type="inferred from homology"/>
<comment type="caution">
    <text evidence="8">The sequence shown here is derived from an EMBL/GenBank/DDBJ whole genome shotgun (WGS) entry which is preliminary data.</text>
</comment>
<evidence type="ECO:0000313" key="9">
    <source>
        <dbReference type="Proteomes" id="UP001320843"/>
    </source>
</evidence>
<reference evidence="8 9" key="1">
    <citation type="submission" date="2022-06" db="EMBL/GenBank/DDBJ databases">
        <title>Dynamics of rice microbiomes reveals core vertical transmitted seed endophytes.</title>
        <authorList>
            <person name="Liao K."/>
            <person name="Zhang X."/>
        </authorList>
    </citation>
    <scope>NUCLEOTIDE SEQUENCE [LARGE SCALE GENOMIC DNA]</scope>
    <source>
        <strain evidence="8 9">YT10-10-1</strain>
    </source>
</reference>
<dbReference type="InterPro" id="IPR005135">
    <property type="entry name" value="Endo/exonuclease/phosphatase"/>
</dbReference>
<dbReference type="PANTHER" id="PTHR43250:SF1">
    <property type="entry name" value="EXODEOXYRIBONUCLEASE III"/>
    <property type="match status" value="1"/>
</dbReference>
<evidence type="ECO:0000256" key="4">
    <source>
        <dbReference type="ARBA" id="ARBA00022801"/>
    </source>
</evidence>